<organism evidence="2 3">
    <name type="scientific">Mycobacterium bourgelatii</name>
    <dbReference type="NCBI Taxonomy" id="1273442"/>
    <lineage>
        <taxon>Bacteria</taxon>
        <taxon>Bacillati</taxon>
        <taxon>Actinomycetota</taxon>
        <taxon>Actinomycetes</taxon>
        <taxon>Mycobacteriales</taxon>
        <taxon>Mycobacteriaceae</taxon>
        <taxon>Mycobacterium</taxon>
    </lineage>
</organism>
<sequence>MSASGAPVAADRHQQRGRPPPERLVGKPTGDAVTRTAFLAAAPAPPILFDEPARQHRAIISEVLAGHLQPELIEAAESREVSAGEARPTGSVGHVEVFRMGGVRTSIFERPRPLSRQRRADNPYTLICEEPLCLLKAFYKAPTNRQLGQRACHTCDPDLS</sequence>
<proteinExistence type="predicted"/>
<protein>
    <submittedName>
        <fullName evidence="2">Uncharacterized protein</fullName>
    </submittedName>
</protein>
<accession>A0A7I9YXE9</accession>
<feature type="region of interest" description="Disordered" evidence="1">
    <location>
        <begin position="1"/>
        <end position="31"/>
    </location>
</feature>
<feature type="compositionally biased region" description="Basic and acidic residues" evidence="1">
    <location>
        <begin position="10"/>
        <end position="25"/>
    </location>
</feature>
<comment type="caution">
    <text evidence="2">The sequence shown here is derived from an EMBL/GenBank/DDBJ whole genome shotgun (WGS) entry which is preliminary data.</text>
</comment>
<evidence type="ECO:0000256" key="1">
    <source>
        <dbReference type="SAM" id="MobiDB-lite"/>
    </source>
</evidence>
<dbReference type="Proteomes" id="UP000465360">
    <property type="component" value="Unassembled WGS sequence"/>
</dbReference>
<name>A0A7I9YXE9_MYCBU</name>
<gene>
    <name evidence="2" type="ORF">MBOU_54320</name>
</gene>
<keyword evidence="3" id="KW-1185">Reference proteome</keyword>
<dbReference type="EMBL" id="BLKZ01000002">
    <property type="protein sequence ID" value="GFG93390.1"/>
    <property type="molecule type" value="Genomic_DNA"/>
</dbReference>
<evidence type="ECO:0000313" key="2">
    <source>
        <dbReference type="EMBL" id="GFG93390.1"/>
    </source>
</evidence>
<evidence type="ECO:0000313" key="3">
    <source>
        <dbReference type="Proteomes" id="UP000465360"/>
    </source>
</evidence>
<dbReference type="AlphaFoldDB" id="A0A7I9YXE9"/>
<reference evidence="2 3" key="1">
    <citation type="journal article" date="2019" name="Emerg. Microbes Infect.">
        <title>Comprehensive subspecies identification of 175 nontuberculous mycobacteria species based on 7547 genomic profiles.</title>
        <authorList>
            <person name="Matsumoto Y."/>
            <person name="Kinjo T."/>
            <person name="Motooka D."/>
            <person name="Nabeya D."/>
            <person name="Jung N."/>
            <person name="Uechi K."/>
            <person name="Horii T."/>
            <person name="Iida T."/>
            <person name="Fujita J."/>
            <person name="Nakamura S."/>
        </authorList>
    </citation>
    <scope>NUCLEOTIDE SEQUENCE [LARGE SCALE GENOMIC DNA]</scope>
    <source>
        <strain evidence="2 3">JCM 30725</strain>
    </source>
</reference>